<evidence type="ECO:0000256" key="3">
    <source>
        <dbReference type="ARBA" id="ARBA00022989"/>
    </source>
</evidence>
<evidence type="ECO:0000313" key="7">
    <source>
        <dbReference type="Proteomes" id="UP000282574"/>
    </source>
</evidence>
<evidence type="ECO:0008006" key="8">
    <source>
        <dbReference type="Google" id="ProtNLM"/>
    </source>
</evidence>
<evidence type="ECO:0000313" key="6">
    <source>
        <dbReference type="EMBL" id="RUS96201.1"/>
    </source>
</evidence>
<keyword evidence="2 5" id="KW-0812">Transmembrane</keyword>
<dbReference type="Gene3D" id="1.20.1530.20">
    <property type="match status" value="1"/>
</dbReference>
<dbReference type="InterPro" id="IPR002657">
    <property type="entry name" value="BilAc:Na_symport/Acr3"/>
</dbReference>
<feature type="transmembrane region" description="Helical" evidence="5">
    <location>
        <begin position="112"/>
        <end position="136"/>
    </location>
</feature>
<gene>
    <name evidence="6" type="ORF">DSM107010_70850</name>
</gene>
<feature type="transmembrane region" description="Helical" evidence="5">
    <location>
        <begin position="242"/>
        <end position="262"/>
    </location>
</feature>
<evidence type="ECO:0000256" key="2">
    <source>
        <dbReference type="ARBA" id="ARBA00022692"/>
    </source>
</evidence>
<dbReference type="EMBL" id="RSCK01000185">
    <property type="protein sequence ID" value="RUS96201.1"/>
    <property type="molecule type" value="Genomic_DNA"/>
</dbReference>
<dbReference type="Proteomes" id="UP000282574">
    <property type="component" value="Unassembled WGS sequence"/>
</dbReference>
<organism evidence="6 7">
    <name type="scientific">Chroococcidiopsis cubana SAG 39.79</name>
    <dbReference type="NCBI Taxonomy" id="388085"/>
    <lineage>
        <taxon>Bacteria</taxon>
        <taxon>Bacillati</taxon>
        <taxon>Cyanobacteriota</taxon>
        <taxon>Cyanophyceae</taxon>
        <taxon>Chroococcidiopsidales</taxon>
        <taxon>Chroococcidiopsidaceae</taxon>
        <taxon>Chroococcidiopsis</taxon>
    </lineage>
</organism>
<evidence type="ECO:0000256" key="4">
    <source>
        <dbReference type="ARBA" id="ARBA00023136"/>
    </source>
</evidence>
<protein>
    <recommendedName>
        <fullName evidence="8">Sodium transporter</fullName>
    </recommendedName>
</protein>
<feature type="transmembrane region" description="Helical" evidence="5">
    <location>
        <begin position="214"/>
        <end position="236"/>
    </location>
</feature>
<dbReference type="PANTHER" id="PTHR10361">
    <property type="entry name" value="SODIUM-BILE ACID COTRANSPORTER"/>
    <property type="match status" value="1"/>
</dbReference>
<keyword evidence="3 5" id="KW-1133">Transmembrane helix</keyword>
<keyword evidence="4 5" id="KW-0472">Membrane</keyword>
<dbReference type="Pfam" id="PF01758">
    <property type="entry name" value="SBF"/>
    <property type="match status" value="1"/>
</dbReference>
<dbReference type="InterPro" id="IPR004710">
    <property type="entry name" value="Bilac:Na_transpt"/>
</dbReference>
<evidence type="ECO:0000256" key="1">
    <source>
        <dbReference type="ARBA" id="ARBA00004141"/>
    </source>
</evidence>
<proteinExistence type="predicted"/>
<keyword evidence="7" id="KW-1185">Reference proteome</keyword>
<comment type="caution">
    <text evidence="6">The sequence shown here is derived from an EMBL/GenBank/DDBJ whole genome shotgun (WGS) entry which is preliminary data.</text>
</comment>
<dbReference type="AlphaFoldDB" id="A0AB37U8I7"/>
<dbReference type="GO" id="GO:0016020">
    <property type="term" value="C:membrane"/>
    <property type="evidence" value="ECO:0007669"/>
    <property type="project" value="UniProtKB-SubCell"/>
</dbReference>
<dbReference type="InterPro" id="IPR038770">
    <property type="entry name" value="Na+/solute_symporter_sf"/>
</dbReference>
<feature type="transmembrane region" description="Helical" evidence="5">
    <location>
        <begin position="180"/>
        <end position="202"/>
    </location>
</feature>
<feature type="transmembrane region" description="Helical" evidence="5">
    <location>
        <begin position="78"/>
        <end position="100"/>
    </location>
</feature>
<comment type="subcellular location">
    <subcellularLocation>
        <location evidence="1">Membrane</location>
        <topology evidence="1">Multi-pass membrane protein</topology>
    </subcellularLocation>
</comment>
<feature type="transmembrane region" description="Helical" evidence="5">
    <location>
        <begin position="22"/>
        <end position="45"/>
    </location>
</feature>
<feature type="transmembrane region" description="Helical" evidence="5">
    <location>
        <begin position="51"/>
        <end position="71"/>
    </location>
</feature>
<reference evidence="6 7" key="1">
    <citation type="journal article" date="2019" name="Genome Biol. Evol.">
        <title>Day and night: Metabolic profiles and evolutionary relationships of six axenic non-marine cyanobacteria.</title>
        <authorList>
            <person name="Will S.E."/>
            <person name="Henke P."/>
            <person name="Boedeker C."/>
            <person name="Huang S."/>
            <person name="Brinkmann H."/>
            <person name="Rohde M."/>
            <person name="Jarek M."/>
            <person name="Friedl T."/>
            <person name="Seufert S."/>
            <person name="Schumacher M."/>
            <person name="Overmann J."/>
            <person name="Neumann-Schaal M."/>
            <person name="Petersen J."/>
        </authorList>
    </citation>
    <scope>NUCLEOTIDE SEQUENCE [LARGE SCALE GENOMIC DNA]</scope>
    <source>
        <strain evidence="6 7">SAG 39.79</strain>
    </source>
</reference>
<sequence>MLGMGLTLVPEDFQRVTRYPKAVAIGLVSQLLFLPLVGFLIASIVPMRSEIAVGLMILALCPGGPSSNMITYLAKGDVALSVTLTALSSAITVFTIPIFANLSLRYFVGQNAAIALPVGQTMLQIFAIAIVPVGLGMLVRQKFPDLARRLEKTANRLAIAFLALIILAIIIHEWNRIPSFIAQVGIGVALLNIISMAIGFWFGRLFNLTFAQRICIAIEVGIQNATLAIAITAGLLNNPDMAVPAAIYSLFAYATAILTIFYGRRVAQRRDRAETSLANNLSARP</sequence>
<accession>A0AB37U8I7</accession>
<evidence type="ECO:0000256" key="5">
    <source>
        <dbReference type="SAM" id="Phobius"/>
    </source>
</evidence>
<feature type="transmembrane region" description="Helical" evidence="5">
    <location>
        <begin position="157"/>
        <end position="174"/>
    </location>
</feature>
<name>A0AB37U8I7_9CYAN</name>
<dbReference type="PANTHER" id="PTHR10361:SF24">
    <property type="entry name" value="P3 PROTEIN"/>
    <property type="match status" value="1"/>
</dbReference>